<feature type="region of interest" description="Disordered" evidence="1">
    <location>
        <begin position="44"/>
        <end position="86"/>
    </location>
</feature>
<proteinExistence type="predicted"/>
<organism evidence="2 3">
    <name type="scientific">Branchiostoma belcheri</name>
    <name type="common">Amphioxus</name>
    <dbReference type="NCBI Taxonomy" id="7741"/>
    <lineage>
        <taxon>Eukaryota</taxon>
        <taxon>Metazoa</taxon>
        <taxon>Chordata</taxon>
        <taxon>Cephalochordata</taxon>
        <taxon>Leptocardii</taxon>
        <taxon>Amphioxiformes</taxon>
        <taxon>Branchiostomatidae</taxon>
        <taxon>Branchiostoma</taxon>
    </lineage>
</organism>
<sequence length="137" mass="14635">MASGRGARAPEHMATPRRQTFKPNAEAANRSNCGGNVYPANVPYHQPMKGVQSNGGHPGQAHPLAPAYPPISHQPVPTNKGVMVHGAHPANQNARHVHGPRQRTNDSSPYICCCVMCAFPTCDCDCDCCDGCDCDLM</sequence>
<gene>
    <name evidence="3" type="primary">LOC109466860</name>
</gene>
<evidence type="ECO:0000313" key="2">
    <source>
        <dbReference type="Proteomes" id="UP000515135"/>
    </source>
</evidence>
<dbReference type="GeneID" id="109466860"/>
<name>A0A6P4XUF3_BRABE</name>
<accession>A0A6P4XUF3</accession>
<reference evidence="3" key="1">
    <citation type="submission" date="2025-08" db="UniProtKB">
        <authorList>
            <consortium name="RefSeq"/>
        </authorList>
    </citation>
    <scope>IDENTIFICATION</scope>
    <source>
        <tissue evidence="3">Gonad</tissue>
    </source>
</reference>
<protein>
    <submittedName>
        <fullName evidence="3">Uncharacterized protein LOC109466860 isoform X2</fullName>
    </submittedName>
</protein>
<dbReference type="AlphaFoldDB" id="A0A6P4XUF3"/>
<keyword evidence="2" id="KW-1185">Reference proteome</keyword>
<dbReference type="RefSeq" id="XP_019620280.1">
    <property type="nucleotide sequence ID" value="XM_019764721.1"/>
</dbReference>
<dbReference type="Proteomes" id="UP000515135">
    <property type="component" value="Unplaced"/>
</dbReference>
<dbReference type="OrthoDB" id="9996871at2759"/>
<evidence type="ECO:0000313" key="3">
    <source>
        <dbReference type="RefSeq" id="XP_019620280.1"/>
    </source>
</evidence>
<evidence type="ECO:0000256" key="1">
    <source>
        <dbReference type="SAM" id="MobiDB-lite"/>
    </source>
</evidence>